<dbReference type="AlphaFoldDB" id="A0A2T2Y9E6"/>
<dbReference type="EMBL" id="PYFT01000001">
    <property type="protein sequence ID" value="PSR52116.1"/>
    <property type="molecule type" value="Genomic_DNA"/>
</dbReference>
<reference evidence="1 2" key="1">
    <citation type="submission" date="2018-03" db="EMBL/GenBank/DDBJ databases">
        <title>Adhaeribacter sp. HMF7605 Genome sequencing and assembly.</title>
        <authorList>
            <person name="Kang H."/>
            <person name="Kang J."/>
            <person name="Cha I."/>
            <person name="Kim H."/>
            <person name="Joh K."/>
        </authorList>
    </citation>
    <scope>NUCLEOTIDE SEQUENCE [LARGE SCALE GENOMIC DNA]</scope>
    <source>
        <strain evidence="1 2">HMF7605</strain>
    </source>
</reference>
<accession>A0A2T2Y9E6</accession>
<protein>
    <recommendedName>
        <fullName evidence="3">DUF4303 domain-containing protein</fullName>
    </recommendedName>
</protein>
<evidence type="ECO:0008006" key="3">
    <source>
        <dbReference type="Google" id="ProtNLM"/>
    </source>
</evidence>
<organism evidence="1 2">
    <name type="scientific">Adhaeribacter arboris</name>
    <dbReference type="NCBI Taxonomy" id="2072846"/>
    <lineage>
        <taxon>Bacteria</taxon>
        <taxon>Pseudomonadati</taxon>
        <taxon>Bacteroidota</taxon>
        <taxon>Cytophagia</taxon>
        <taxon>Cytophagales</taxon>
        <taxon>Hymenobacteraceae</taxon>
        <taxon>Adhaeribacter</taxon>
    </lineage>
</organism>
<evidence type="ECO:0000313" key="1">
    <source>
        <dbReference type="EMBL" id="PSR52116.1"/>
    </source>
</evidence>
<proteinExistence type="predicted"/>
<dbReference type="Proteomes" id="UP000240357">
    <property type="component" value="Unassembled WGS sequence"/>
</dbReference>
<comment type="caution">
    <text evidence="1">The sequence shown here is derived from an EMBL/GenBank/DDBJ whole genome shotgun (WGS) entry which is preliminary data.</text>
</comment>
<gene>
    <name evidence="1" type="ORF">AHMF7605_00555</name>
</gene>
<keyword evidence="2" id="KW-1185">Reference proteome</keyword>
<sequence>MDKNLYLQEMENLINKAIDKMKSNDAFKIYTASIWTDPNAAASSISFDSEENSILKVKSSDEFLKKHYDRLIAKGEFEEAQSFLPETRRNTNPADFELRDLVEISNLSFPINWEEESDGACWNELEPLLLKIGEQTFHRLQELNLHQEFKLAVNGPEDWYEHIWKKE</sequence>
<name>A0A2T2Y9E6_9BACT</name>
<evidence type="ECO:0000313" key="2">
    <source>
        <dbReference type="Proteomes" id="UP000240357"/>
    </source>
</evidence>